<name>A0A2P2PY81_RHIMU</name>
<accession>A0A2P2PY81</accession>
<protein>
    <submittedName>
        <fullName evidence="1">Uncharacterized protein</fullName>
    </submittedName>
</protein>
<evidence type="ECO:0000313" key="1">
    <source>
        <dbReference type="EMBL" id="MBX59609.1"/>
    </source>
</evidence>
<dbReference type="EMBL" id="GGEC01079125">
    <property type="protein sequence ID" value="MBX59609.1"/>
    <property type="molecule type" value="Transcribed_RNA"/>
</dbReference>
<reference evidence="1" key="1">
    <citation type="submission" date="2018-02" db="EMBL/GenBank/DDBJ databases">
        <title>Rhizophora mucronata_Transcriptome.</title>
        <authorList>
            <person name="Meera S.P."/>
            <person name="Sreeshan A."/>
            <person name="Augustine A."/>
        </authorList>
    </citation>
    <scope>NUCLEOTIDE SEQUENCE</scope>
    <source>
        <tissue evidence="1">Leaf</tissue>
    </source>
</reference>
<proteinExistence type="predicted"/>
<dbReference type="AlphaFoldDB" id="A0A2P2PY81"/>
<sequence length="23" mass="2688">MKLFQLTKQMGLKKETVNANDFC</sequence>
<organism evidence="1">
    <name type="scientific">Rhizophora mucronata</name>
    <name type="common">Asiatic mangrove</name>
    <dbReference type="NCBI Taxonomy" id="61149"/>
    <lineage>
        <taxon>Eukaryota</taxon>
        <taxon>Viridiplantae</taxon>
        <taxon>Streptophyta</taxon>
        <taxon>Embryophyta</taxon>
        <taxon>Tracheophyta</taxon>
        <taxon>Spermatophyta</taxon>
        <taxon>Magnoliopsida</taxon>
        <taxon>eudicotyledons</taxon>
        <taxon>Gunneridae</taxon>
        <taxon>Pentapetalae</taxon>
        <taxon>rosids</taxon>
        <taxon>fabids</taxon>
        <taxon>Malpighiales</taxon>
        <taxon>Rhizophoraceae</taxon>
        <taxon>Rhizophora</taxon>
    </lineage>
</organism>